<feature type="transmembrane region" description="Helical" evidence="1">
    <location>
        <begin position="80"/>
        <end position="97"/>
    </location>
</feature>
<feature type="transmembrane region" description="Helical" evidence="1">
    <location>
        <begin position="6"/>
        <end position="29"/>
    </location>
</feature>
<dbReference type="EMBL" id="HBUF01628242">
    <property type="protein sequence ID" value="CAG6782591.1"/>
    <property type="molecule type" value="Transcribed_RNA"/>
</dbReference>
<keyword evidence="1" id="KW-0812">Transmembrane</keyword>
<dbReference type="AlphaFoldDB" id="A0A8D9BG98"/>
<sequence>MLVIVILLTMVRFLFSFGLTKFFTLAITLDRKLCVTFSGSIFRFSSRSLLFVLLIELIGASSRLVSFCTIATVVSALLSSTIPFGVSSKLLVFLVLFNNDIGDISKL</sequence>
<organism evidence="2">
    <name type="scientific">Cacopsylla melanoneura</name>
    <dbReference type="NCBI Taxonomy" id="428564"/>
    <lineage>
        <taxon>Eukaryota</taxon>
        <taxon>Metazoa</taxon>
        <taxon>Ecdysozoa</taxon>
        <taxon>Arthropoda</taxon>
        <taxon>Hexapoda</taxon>
        <taxon>Insecta</taxon>
        <taxon>Pterygota</taxon>
        <taxon>Neoptera</taxon>
        <taxon>Paraneoptera</taxon>
        <taxon>Hemiptera</taxon>
        <taxon>Sternorrhyncha</taxon>
        <taxon>Psylloidea</taxon>
        <taxon>Psyllidae</taxon>
        <taxon>Psyllinae</taxon>
        <taxon>Cacopsylla</taxon>
    </lineage>
</organism>
<proteinExistence type="predicted"/>
<keyword evidence="1" id="KW-0472">Membrane</keyword>
<keyword evidence="1" id="KW-1133">Transmembrane helix</keyword>
<accession>A0A8D9BG98</accession>
<name>A0A8D9BG98_9HEMI</name>
<dbReference type="EMBL" id="HBUF01628241">
    <property type="protein sequence ID" value="CAG6782589.1"/>
    <property type="molecule type" value="Transcribed_RNA"/>
</dbReference>
<protein>
    <submittedName>
        <fullName evidence="2">Uncharacterized protein</fullName>
    </submittedName>
</protein>
<reference evidence="2" key="1">
    <citation type="submission" date="2021-05" db="EMBL/GenBank/DDBJ databases">
        <authorList>
            <person name="Alioto T."/>
            <person name="Alioto T."/>
            <person name="Gomez Garrido J."/>
        </authorList>
    </citation>
    <scope>NUCLEOTIDE SEQUENCE</scope>
</reference>
<evidence type="ECO:0000313" key="2">
    <source>
        <dbReference type="EMBL" id="CAG6782589.1"/>
    </source>
</evidence>
<evidence type="ECO:0000256" key="1">
    <source>
        <dbReference type="SAM" id="Phobius"/>
    </source>
</evidence>
<dbReference type="EMBL" id="HBUF01302934">
    <property type="protein sequence ID" value="CAG6691484.1"/>
    <property type="molecule type" value="Transcribed_RNA"/>
</dbReference>
<feature type="transmembrane region" description="Helical" evidence="1">
    <location>
        <begin position="49"/>
        <end position="74"/>
    </location>
</feature>